<organism evidence="2 3">
    <name type="scientific">Tumebacillus flagellatus</name>
    <dbReference type="NCBI Taxonomy" id="1157490"/>
    <lineage>
        <taxon>Bacteria</taxon>
        <taxon>Bacillati</taxon>
        <taxon>Bacillota</taxon>
        <taxon>Bacilli</taxon>
        <taxon>Bacillales</taxon>
        <taxon>Alicyclobacillaceae</taxon>
        <taxon>Tumebacillus</taxon>
    </lineage>
</organism>
<keyword evidence="1" id="KW-1133">Transmembrane helix</keyword>
<comment type="caution">
    <text evidence="2">The sequence shown here is derived from an EMBL/GenBank/DDBJ whole genome shotgun (WGS) entry which is preliminary data.</text>
</comment>
<evidence type="ECO:0000256" key="1">
    <source>
        <dbReference type="SAM" id="Phobius"/>
    </source>
</evidence>
<keyword evidence="1" id="KW-0472">Membrane</keyword>
<reference evidence="2 3" key="1">
    <citation type="journal article" date="2013" name="Int. J. Syst. Evol. Microbiol.">
        <title>Tumebacillus flagellatus sp. nov., an alpha-amylase/pullulanase-producing bacterium isolated from cassava wastewater.</title>
        <authorList>
            <person name="Wang Q."/>
            <person name="Xie N."/>
            <person name="Qin Y."/>
            <person name="Shen N."/>
            <person name="Zhu J."/>
            <person name="Mi H."/>
            <person name="Huang R."/>
        </authorList>
    </citation>
    <scope>NUCLEOTIDE SEQUENCE [LARGE SCALE GENOMIC DNA]</scope>
    <source>
        <strain evidence="2 3">GST4</strain>
    </source>
</reference>
<keyword evidence="3" id="KW-1185">Reference proteome</keyword>
<name>A0A074LGX5_9BACL</name>
<evidence type="ECO:0000313" key="3">
    <source>
        <dbReference type="Proteomes" id="UP000027931"/>
    </source>
</evidence>
<dbReference type="RefSeq" id="WP_038093079.1">
    <property type="nucleotide sequence ID" value="NZ_JMIR01000037.1"/>
</dbReference>
<dbReference type="EMBL" id="JMIR01000037">
    <property type="protein sequence ID" value="KEO81481.1"/>
    <property type="molecule type" value="Genomic_DNA"/>
</dbReference>
<accession>A0A074LGX5</accession>
<feature type="transmembrane region" description="Helical" evidence="1">
    <location>
        <begin position="14"/>
        <end position="32"/>
    </location>
</feature>
<keyword evidence="1" id="KW-0812">Transmembrane</keyword>
<dbReference type="AlphaFoldDB" id="A0A074LGX5"/>
<protein>
    <submittedName>
        <fullName evidence="2">Uncharacterized protein</fullName>
    </submittedName>
</protein>
<proteinExistence type="predicted"/>
<feature type="transmembrane region" description="Helical" evidence="1">
    <location>
        <begin position="52"/>
        <end position="74"/>
    </location>
</feature>
<evidence type="ECO:0000313" key="2">
    <source>
        <dbReference type="EMBL" id="KEO81481.1"/>
    </source>
</evidence>
<sequence>MRYENQIASWCKKCGWWGLVGAIVAGLIYAWPSDGVKVSAGYISNTIGQHGFLWVSFLEFIGSGWMGCLFFLALGEIIDQLAELNWRWHERERREHLERQKAS</sequence>
<gene>
    <name evidence="2" type="ORF">EL26_20630</name>
</gene>
<dbReference type="Proteomes" id="UP000027931">
    <property type="component" value="Unassembled WGS sequence"/>
</dbReference>